<dbReference type="EMBL" id="BJYE01000043">
    <property type="protein sequence ID" value="GEN57831.1"/>
    <property type="molecule type" value="Genomic_DNA"/>
</dbReference>
<dbReference type="GO" id="GO:0003677">
    <property type="term" value="F:DNA binding"/>
    <property type="evidence" value="ECO:0007669"/>
    <property type="project" value="InterPro"/>
</dbReference>
<evidence type="ECO:0000313" key="3">
    <source>
        <dbReference type="Proteomes" id="UP000321400"/>
    </source>
</evidence>
<dbReference type="SUPFAM" id="SSF53098">
    <property type="entry name" value="Ribonuclease H-like"/>
    <property type="match status" value="1"/>
</dbReference>
<feature type="domain" description="Transposase IS4-like" evidence="1">
    <location>
        <begin position="31"/>
        <end position="89"/>
    </location>
</feature>
<name>A0A511X4H2_9BACI</name>
<dbReference type="Pfam" id="PF01609">
    <property type="entry name" value="DDE_Tnp_1"/>
    <property type="match status" value="1"/>
</dbReference>
<dbReference type="InterPro" id="IPR002559">
    <property type="entry name" value="Transposase_11"/>
</dbReference>
<dbReference type="InterPro" id="IPR012337">
    <property type="entry name" value="RNaseH-like_sf"/>
</dbReference>
<organism evidence="2 3">
    <name type="scientific">Halolactibacillus alkaliphilus</name>
    <dbReference type="NCBI Taxonomy" id="442899"/>
    <lineage>
        <taxon>Bacteria</taxon>
        <taxon>Bacillati</taxon>
        <taxon>Bacillota</taxon>
        <taxon>Bacilli</taxon>
        <taxon>Bacillales</taxon>
        <taxon>Bacillaceae</taxon>
        <taxon>Halolactibacillus</taxon>
    </lineage>
</organism>
<dbReference type="PANTHER" id="PTHR33258">
    <property type="entry name" value="TRANSPOSASE INSL FOR INSERTION SEQUENCE ELEMENT IS186A-RELATED"/>
    <property type="match status" value="1"/>
</dbReference>
<accession>A0A511X4H2</accession>
<protein>
    <recommendedName>
        <fullName evidence="1">Transposase IS4-like domain-containing protein</fullName>
    </recommendedName>
</protein>
<dbReference type="AlphaFoldDB" id="A0A511X4H2"/>
<reference evidence="2 3" key="1">
    <citation type="submission" date="2019-07" db="EMBL/GenBank/DDBJ databases">
        <title>Whole genome shotgun sequence of Halolactibacillus alkaliphilus NBRC 103919.</title>
        <authorList>
            <person name="Hosoyama A."/>
            <person name="Uohara A."/>
            <person name="Ohji S."/>
            <person name="Ichikawa N."/>
        </authorList>
    </citation>
    <scope>NUCLEOTIDE SEQUENCE [LARGE SCALE GENOMIC DNA]</scope>
    <source>
        <strain evidence="2 3">NBRC 103919</strain>
    </source>
</reference>
<dbReference type="Proteomes" id="UP000321400">
    <property type="component" value="Unassembled WGS sequence"/>
</dbReference>
<evidence type="ECO:0000313" key="2">
    <source>
        <dbReference type="EMBL" id="GEN57831.1"/>
    </source>
</evidence>
<comment type="caution">
    <text evidence="2">The sequence shown here is derived from an EMBL/GenBank/DDBJ whole genome shotgun (WGS) entry which is preliminary data.</text>
</comment>
<gene>
    <name evidence="2" type="ORF">HAL01_22950</name>
</gene>
<dbReference type="GO" id="GO:0004803">
    <property type="term" value="F:transposase activity"/>
    <property type="evidence" value="ECO:0007669"/>
    <property type="project" value="InterPro"/>
</dbReference>
<sequence>MIVTGSTQTRCENTSRLIKIYDNKGDILNLITNRFDLSAKDIADMYKSRWAIELFFKWIKQHLNIKTFYGRSEQAVHNQIYAELITYCLHVLIHLETNSKKTYLRITRLLKASLWDSPRVWISAIQGKSVP</sequence>
<keyword evidence="3" id="KW-1185">Reference proteome</keyword>
<evidence type="ECO:0000259" key="1">
    <source>
        <dbReference type="Pfam" id="PF01609"/>
    </source>
</evidence>
<proteinExistence type="predicted"/>
<dbReference type="GO" id="GO:0006313">
    <property type="term" value="P:DNA transposition"/>
    <property type="evidence" value="ECO:0007669"/>
    <property type="project" value="InterPro"/>
</dbReference>
<dbReference type="PANTHER" id="PTHR33258:SF1">
    <property type="entry name" value="TRANSPOSASE INSL FOR INSERTION SEQUENCE ELEMENT IS186A-RELATED"/>
    <property type="match status" value="1"/>
</dbReference>